<evidence type="ECO:0000313" key="3">
    <source>
        <dbReference type="EMBL" id="QOS40914.1"/>
    </source>
</evidence>
<keyword evidence="4" id="KW-1185">Reference proteome</keyword>
<gene>
    <name evidence="3" type="ORF">DYE49_10845</name>
    <name evidence="2" type="ORF">HNP77_001559</name>
</gene>
<evidence type="ECO:0000313" key="5">
    <source>
        <dbReference type="Proteomes" id="UP000593591"/>
    </source>
</evidence>
<dbReference type="KEGG" id="trc:DYE49_10845"/>
<dbReference type="Proteomes" id="UP000593591">
    <property type="component" value="Chromosome"/>
</dbReference>
<sequence length="73" mass="8456">MAKSKDYFGLGRLLSLILAIIPFTSWLFGFLTRASEGKIIAAILRIFFGWWIVWIIDLFCMLTKGKIWRALNC</sequence>
<protein>
    <submittedName>
        <fullName evidence="2">Uncharacterized protein</fullName>
    </submittedName>
</protein>
<evidence type="ECO:0000313" key="2">
    <source>
        <dbReference type="EMBL" id="MBB5219190.1"/>
    </source>
</evidence>
<dbReference type="RefSeq" id="WP_184652610.1">
    <property type="nucleotide sequence ID" value="NZ_JACHFR010000002.1"/>
</dbReference>
<keyword evidence="1" id="KW-0812">Transmembrane</keyword>
<feature type="transmembrane region" description="Helical" evidence="1">
    <location>
        <begin position="39"/>
        <end position="62"/>
    </location>
</feature>
<evidence type="ECO:0000256" key="1">
    <source>
        <dbReference type="SAM" id="Phobius"/>
    </source>
</evidence>
<evidence type="ECO:0000313" key="4">
    <source>
        <dbReference type="Proteomes" id="UP000578697"/>
    </source>
</evidence>
<organism evidence="2 4">
    <name type="scientific">Treponema rectale</name>
    <dbReference type="NCBI Taxonomy" id="744512"/>
    <lineage>
        <taxon>Bacteria</taxon>
        <taxon>Pseudomonadati</taxon>
        <taxon>Spirochaetota</taxon>
        <taxon>Spirochaetia</taxon>
        <taxon>Spirochaetales</taxon>
        <taxon>Treponemataceae</taxon>
        <taxon>Treponema</taxon>
    </lineage>
</organism>
<accession>A0A840SEM6</accession>
<name>A0A840SEM6_9SPIR</name>
<feature type="transmembrane region" description="Helical" evidence="1">
    <location>
        <begin position="7"/>
        <end position="27"/>
    </location>
</feature>
<keyword evidence="1" id="KW-0472">Membrane</keyword>
<dbReference type="EMBL" id="CP031517">
    <property type="protein sequence ID" value="QOS40914.1"/>
    <property type="molecule type" value="Genomic_DNA"/>
</dbReference>
<dbReference type="EMBL" id="JACHFR010000002">
    <property type="protein sequence ID" value="MBB5219190.1"/>
    <property type="molecule type" value="Genomic_DNA"/>
</dbReference>
<proteinExistence type="predicted"/>
<keyword evidence="1" id="KW-1133">Transmembrane helix</keyword>
<dbReference type="AlphaFoldDB" id="A0A840SEM6"/>
<dbReference type="Proteomes" id="UP000578697">
    <property type="component" value="Unassembled WGS sequence"/>
</dbReference>
<reference evidence="2 4" key="2">
    <citation type="submission" date="2020-08" db="EMBL/GenBank/DDBJ databases">
        <title>Genomic Encyclopedia of Type Strains, Phase IV (KMG-IV): sequencing the most valuable type-strain genomes for metagenomic binning, comparative biology and taxonomic classification.</title>
        <authorList>
            <person name="Goeker M."/>
        </authorList>
    </citation>
    <scope>NUCLEOTIDE SEQUENCE [LARGE SCALE GENOMIC DNA]</scope>
    <source>
        <strain evidence="2 4">DSM 103679</strain>
    </source>
</reference>
<reference evidence="3 5" key="1">
    <citation type="submission" date="2018-08" db="EMBL/GenBank/DDBJ databases">
        <title>The first complete genome of Treponema rectale (CHPAT), a commensal spirochete of the bovine rectum.</title>
        <authorList>
            <person name="Staton G.J."/>
            <person name="Clegg S.R."/>
            <person name="Carter S.D."/>
            <person name="Radford A.D."/>
            <person name="Darby A."/>
            <person name="Hall N."/>
            <person name="Birtles R.J."/>
            <person name="Evans N.J."/>
        </authorList>
    </citation>
    <scope>NUCLEOTIDE SEQUENCE [LARGE SCALE GENOMIC DNA]</scope>
    <source>
        <strain evidence="3 5">CHPA</strain>
    </source>
</reference>